<protein>
    <submittedName>
        <fullName evidence="1">Uncharacterized protein</fullName>
    </submittedName>
</protein>
<evidence type="ECO:0000313" key="1">
    <source>
        <dbReference type="EMBL" id="KII60379.1"/>
    </source>
</evidence>
<dbReference type="AlphaFoldDB" id="A0A0C2M7P4"/>
<organism evidence="1 2">
    <name type="scientific">Thelohanellus kitauei</name>
    <name type="common">Myxosporean</name>
    <dbReference type="NCBI Taxonomy" id="669202"/>
    <lineage>
        <taxon>Eukaryota</taxon>
        <taxon>Metazoa</taxon>
        <taxon>Cnidaria</taxon>
        <taxon>Myxozoa</taxon>
        <taxon>Myxosporea</taxon>
        <taxon>Bivalvulida</taxon>
        <taxon>Platysporina</taxon>
        <taxon>Myxobolidae</taxon>
        <taxon>Thelohanellus</taxon>
    </lineage>
</organism>
<accession>A0A0C2M7P4</accession>
<comment type="caution">
    <text evidence="1">The sequence shown here is derived from an EMBL/GenBank/DDBJ whole genome shotgun (WGS) entry which is preliminary data.</text>
</comment>
<name>A0A0C2M7P4_THEKT</name>
<reference evidence="1 2" key="1">
    <citation type="journal article" date="2014" name="Genome Biol. Evol.">
        <title>The genome of the myxosporean Thelohanellus kitauei shows adaptations to nutrient acquisition within its fish host.</title>
        <authorList>
            <person name="Yang Y."/>
            <person name="Xiong J."/>
            <person name="Zhou Z."/>
            <person name="Huo F."/>
            <person name="Miao W."/>
            <person name="Ran C."/>
            <person name="Liu Y."/>
            <person name="Zhang J."/>
            <person name="Feng J."/>
            <person name="Wang M."/>
            <person name="Wang M."/>
            <person name="Wang L."/>
            <person name="Yao B."/>
        </authorList>
    </citation>
    <scope>NUCLEOTIDE SEQUENCE [LARGE SCALE GENOMIC DNA]</scope>
    <source>
        <strain evidence="1">Wuqing</strain>
    </source>
</reference>
<gene>
    <name evidence="1" type="ORF">RF11_08630</name>
</gene>
<evidence type="ECO:0000313" key="2">
    <source>
        <dbReference type="Proteomes" id="UP000031668"/>
    </source>
</evidence>
<keyword evidence="2" id="KW-1185">Reference proteome</keyword>
<sequence>MSVEEIQLSQNSPAMHQNSLGGTSNIDISYHPATLFGTDGNVGLVPIAISEDPFPNELVVALRNHGSQIFTPTITCNRYFVKNFATLQNNGCRPVRVLSLYGVTLNRSQVYSRVNCL</sequence>
<proteinExistence type="predicted"/>
<dbReference type="Proteomes" id="UP000031668">
    <property type="component" value="Unassembled WGS sequence"/>
</dbReference>
<dbReference type="EMBL" id="JWZT01005660">
    <property type="protein sequence ID" value="KII60379.1"/>
    <property type="molecule type" value="Genomic_DNA"/>
</dbReference>